<dbReference type="InterPro" id="IPR037056">
    <property type="entry name" value="RNase_H1_N_sf"/>
</dbReference>
<name>A0AAD7DLM7_MYCRO</name>
<dbReference type="EMBL" id="JARKIE010000041">
    <property type="protein sequence ID" value="KAJ7694606.1"/>
    <property type="molecule type" value="Genomic_DNA"/>
</dbReference>
<dbReference type="Gene3D" id="3.40.970.10">
    <property type="entry name" value="Ribonuclease H1, N-terminal domain"/>
    <property type="match status" value="1"/>
</dbReference>
<dbReference type="AlphaFoldDB" id="A0AAD7DLM7"/>
<comment type="caution">
    <text evidence="1">The sequence shown here is derived from an EMBL/GenBank/DDBJ whole genome shotgun (WGS) entry which is preliminary data.</text>
</comment>
<accession>A0AAD7DLM7</accession>
<organism evidence="1 2">
    <name type="scientific">Mycena rosella</name>
    <name type="common">Pink bonnet</name>
    <name type="synonym">Agaricus rosellus</name>
    <dbReference type="NCBI Taxonomy" id="1033263"/>
    <lineage>
        <taxon>Eukaryota</taxon>
        <taxon>Fungi</taxon>
        <taxon>Dikarya</taxon>
        <taxon>Basidiomycota</taxon>
        <taxon>Agaricomycotina</taxon>
        <taxon>Agaricomycetes</taxon>
        <taxon>Agaricomycetidae</taxon>
        <taxon>Agaricales</taxon>
        <taxon>Marasmiineae</taxon>
        <taxon>Mycenaceae</taxon>
        <taxon>Mycena</taxon>
    </lineage>
</organism>
<dbReference type="Proteomes" id="UP001221757">
    <property type="component" value="Unassembled WGS sequence"/>
</dbReference>
<sequence>MNSVLDAINASNPQAEMDALTAKVSELTKLSLEITKLCIEVQGVSPAIALSKKALDMTALCLDVKACIPPAFISAAHAAAAAAVVPAAPPLRDPLWVQGTAITPDELEAQFGPGLGDNLPWQVVCIGREPGLYASVDDANDQLNGVPNQFRQKKSTRLEALAFYRHRYSCGKVEKWTEVPEDDDSA</sequence>
<evidence type="ECO:0000313" key="1">
    <source>
        <dbReference type="EMBL" id="KAJ7694606.1"/>
    </source>
</evidence>
<proteinExistence type="predicted"/>
<keyword evidence="2" id="KW-1185">Reference proteome</keyword>
<evidence type="ECO:0000313" key="2">
    <source>
        <dbReference type="Proteomes" id="UP001221757"/>
    </source>
</evidence>
<reference evidence="1" key="1">
    <citation type="submission" date="2023-03" db="EMBL/GenBank/DDBJ databases">
        <title>Massive genome expansion in bonnet fungi (Mycena s.s.) driven by repeated elements and novel gene families across ecological guilds.</title>
        <authorList>
            <consortium name="Lawrence Berkeley National Laboratory"/>
            <person name="Harder C.B."/>
            <person name="Miyauchi S."/>
            <person name="Viragh M."/>
            <person name="Kuo A."/>
            <person name="Thoen E."/>
            <person name="Andreopoulos B."/>
            <person name="Lu D."/>
            <person name="Skrede I."/>
            <person name="Drula E."/>
            <person name="Henrissat B."/>
            <person name="Morin E."/>
            <person name="Kohler A."/>
            <person name="Barry K."/>
            <person name="LaButti K."/>
            <person name="Morin E."/>
            <person name="Salamov A."/>
            <person name="Lipzen A."/>
            <person name="Mereny Z."/>
            <person name="Hegedus B."/>
            <person name="Baldrian P."/>
            <person name="Stursova M."/>
            <person name="Weitz H."/>
            <person name="Taylor A."/>
            <person name="Grigoriev I.V."/>
            <person name="Nagy L.G."/>
            <person name="Martin F."/>
            <person name="Kauserud H."/>
        </authorList>
    </citation>
    <scope>NUCLEOTIDE SEQUENCE</scope>
    <source>
        <strain evidence="1">CBHHK067</strain>
    </source>
</reference>
<gene>
    <name evidence="1" type="ORF">B0H17DRAFT_1199136</name>
</gene>
<protein>
    <submittedName>
        <fullName evidence="1">Uncharacterized protein</fullName>
    </submittedName>
</protein>